<dbReference type="PANTHER" id="PTHR16515:SF49">
    <property type="entry name" value="GASTRULA ZINC FINGER PROTEIN XLCGF49.1-LIKE-RELATED"/>
    <property type="match status" value="1"/>
</dbReference>
<dbReference type="AlphaFoldDB" id="A0A1S8WGW5"/>
<dbReference type="GO" id="GO:0008270">
    <property type="term" value="F:zinc ion binding"/>
    <property type="evidence" value="ECO:0007669"/>
    <property type="project" value="UniProtKB-KW"/>
</dbReference>
<feature type="compositionally biased region" description="Polar residues" evidence="8">
    <location>
        <begin position="59"/>
        <end position="71"/>
    </location>
</feature>
<feature type="domain" description="C2H2-type" evidence="10">
    <location>
        <begin position="184"/>
        <end position="212"/>
    </location>
</feature>
<dbReference type="PROSITE" id="PS50157">
    <property type="entry name" value="ZINC_FINGER_C2H2_2"/>
    <property type="match status" value="4"/>
</dbReference>
<feature type="domain" description="C2H2-type" evidence="10">
    <location>
        <begin position="103"/>
        <end position="130"/>
    </location>
</feature>
<dbReference type="InterPro" id="IPR036236">
    <property type="entry name" value="Znf_C2H2_sf"/>
</dbReference>
<gene>
    <name evidence="11" type="ORF">X801_10540</name>
</gene>
<evidence type="ECO:0000256" key="1">
    <source>
        <dbReference type="ARBA" id="ARBA00004123"/>
    </source>
</evidence>
<dbReference type="GO" id="GO:0005634">
    <property type="term" value="C:nucleus"/>
    <property type="evidence" value="ECO:0007669"/>
    <property type="project" value="UniProtKB-SubCell"/>
</dbReference>
<comment type="subcellular location">
    <subcellularLocation>
        <location evidence="1">Nucleus</location>
    </subcellularLocation>
</comment>
<evidence type="ECO:0000256" key="7">
    <source>
        <dbReference type="PROSITE-ProRule" id="PRU00042"/>
    </source>
</evidence>
<evidence type="ECO:0000256" key="8">
    <source>
        <dbReference type="SAM" id="MobiDB-lite"/>
    </source>
</evidence>
<organism evidence="11 12">
    <name type="scientific">Opisthorchis viverrini</name>
    <name type="common">Southeast Asian liver fluke</name>
    <dbReference type="NCBI Taxonomy" id="6198"/>
    <lineage>
        <taxon>Eukaryota</taxon>
        <taxon>Metazoa</taxon>
        <taxon>Spiralia</taxon>
        <taxon>Lophotrochozoa</taxon>
        <taxon>Platyhelminthes</taxon>
        <taxon>Trematoda</taxon>
        <taxon>Digenea</taxon>
        <taxon>Opisthorchiida</taxon>
        <taxon>Opisthorchiata</taxon>
        <taxon>Opisthorchiidae</taxon>
        <taxon>Opisthorchis</taxon>
    </lineage>
</organism>
<dbReference type="EMBL" id="KV907206">
    <property type="protein sequence ID" value="OON13677.1"/>
    <property type="molecule type" value="Genomic_DNA"/>
</dbReference>
<keyword evidence="4 7" id="KW-0863">Zinc-finger</keyword>
<dbReference type="SUPFAM" id="SSF57667">
    <property type="entry name" value="beta-beta-alpha zinc fingers"/>
    <property type="match status" value="2"/>
</dbReference>
<feature type="signal peptide" evidence="9">
    <location>
        <begin position="1"/>
        <end position="35"/>
    </location>
</feature>
<evidence type="ECO:0000256" key="6">
    <source>
        <dbReference type="ARBA" id="ARBA00023242"/>
    </source>
</evidence>
<dbReference type="Pfam" id="PF00096">
    <property type="entry name" value="zf-C2H2"/>
    <property type="match status" value="4"/>
</dbReference>
<evidence type="ECO:0000256" key="2">
    <source>
        <dbReference type="ARBA" id="ARBA00022723"/>
    </source>
</evidence>
<evidence type="ECO:0000259" key="10">
    <source>
        <dbReference type="PROSITE" id="PS50157"/>
    </source>
</evidence>
<evidence type="ECO:0000256" key="9">
    <source>
        <dbReference type="SAM" id="SignalP"/>
    </source>
</evidence>
<dbReference type="Gene3D" id="3.30.160.60">
    <property type="entry name" value="Classic Zinc Finger"/>
    <property type="match status" value="2"/>
</dbReference>
<evidence type="ECO:0000313" key="11">
    <source>
        <dbReference type="EMBL" id="OON13677.1"/>
    </source>
</evidence>
<dbReference type="GO" id="GO:0010468">
    <property type="term" value="P:regulation of gene expression"/>
    <property type="evidence" value="ECO:0007669"/>
    <property type="project" value="TreeGrafter"/>
</dbReference>
<keyword evidence="5" id="KW-0862">Zinc</keyword>
<keyword evidence="9" id="KW-0732">Signal</keyword>
<evidence type="ECO:0000256" key="4">
    <source>
        <dbReference type="ARBA" id="ARBA00022771"/>
    </source>
</evidence>
<dbReference type="InterPro" id="IPR013087">
    <property type="entry name" value="Znf_C2H2_type"/>
</dbReference>
<proteinExistence type="predicted"/>
<dbReference type="InterPro" id="IPR050331">
    <property type="entry name" value="Zinc_finger"/>
</dbReference>
<dbReference type="Proteomes" id="UP000243686">
    <property type="component" value="Unassembled WGS sequence"/>
</dbReference>
<keyword evidence="6" id="KW-0539">Nucleus</keyword>
<feature type="domain" description="C2H2-type" evidence="10">
    <location>
        <begin position="155"/>
        <end position="179"/>
    </location>
</feature>
<dbReference type="SMART" id="SM00355">
    <property type="entry name" value="ZnF_C2H2"/>
    <property type="match status" value="4"/>
</dbReference>
<evidence type="ECO:0000256" key="5">
    <source>
        <dbReference type="ARBA" id="ARBA00022833"/>
    </source>
</evidence>
<protein>
    <submittedName>
        <fullName evidence="11">Zinc finger, C2H2 type</fullName>
    </submittedName>
</protein>
<feature type="domain" description="C2H2-type" evidence="10">
    <location>
        <begin position="131"/>
        <end position="154"/>
    </location>
</feature>
<evidence type="ECO:0000313" key="12">
    <source>
        <dbReference type="Proteomes" id="UP000243686"/>
    </source>
</evidence>
<feature type="region of interest" description="Disordered" evidence="8">
    <location>
        <begin position="59"/>
        <end position="80"/>
    </location>
</feature>
<keyword evidence="2" id="KW-0479">Metal-binding</keyword>
<dbReference type="PROSITE" id="PS00028">
    <property type="entry name" value="ZINC_FINGER_C2H2_1"/>
    <property type="match status" value="3"/>
</dbReference>
<accession>A0A1S8WGW5</accession>
<keyword evidence="12" id="KW-1185">Reference proteome</keyword>
<keyword evidence="3" id="KW-0677">Repeat</keyword>
<dbReference type="PANTHER" id="PTHR16515">
    <property type="entry name" value="PR DOMAIN ZINC FINGER PROTEIN"/>
    <property type="match status" value="1"/>
</dbReference>
<reference evidence="11 12" key="1">
    <citation type="submission" date="2015-03" db="EMBL/GenBank/DDBJ databases">
        <title>Draft genome of the nematode, Opisthorchis viverrini.</title>
        <authorList>
            <person name="Mitreva M."/>
        </authorList>
    </citation>
    <scope>NUCLEOTIDE SEQUENCE [LARGE SCALE GENOMIC DNA]</scope>
    <source>
        <strain evidence="11">Khon Kaen</strain>
    </source>
</reference>
<sequence>MVQRSRINRSSSGKMPFDCTGILLSFLFLQNLAVAQNHPVSYEAGSIEVRRQRDEIVSLQSAPTSNATATPHSPEEYGIPCEQNATSEHASKPTGRGDRNNAHQCLVCGKTFQYRTLLMRHQKSHNDHHDFQCDLCSNAYKHPADLRRHMKAKHPICEECGKTFSQKDGLRKHVQTVHSKLGCFTCAQCGKSLSSSFALRKHINSMHESVPKDESLSMWAHVNLVTDTIGLLDTK</sequence>
<name>A0A1S8WGW5_OPIVI</name>
<dbReference type="FunFam" id="3.30.160.60:FF:000340">
    <property type="entry name" value="zinc finger protein 473 isoform X1"/>
    <property type="match status" value="1"/>
</dbReference>
<evidence type="ECO:0000256" key="3">
    <source>
        <dbReference type="ARBA" id="ARBA00022737"/>
    </source>
</evidence>
<feature type="chain" id="PRO_5012594162" evidence="9">
    <location>
        <begin position="36"/>
        <end position="235"/>
    </location>
</feature>